<dbReference type="AlphaFoldDB" id="A0A412IX19"/>
<accession>A0A412IX19</accession>
<evidence type="ECO:0000313" key="3">
    <source>
        <dbReference type="Proteomes" id="UP000285274"/>
    </source>
</evidence>
<evidence type="ECO:0000313" key="2">
    <source>
        <dbReference type="EMBL" id="RGS44624.1"/>
    </source>
</evidence>
<comment type="caution">
    <text evidence="2">The sequence shown here is derived from an EMBL/GenBank/DDBJ whole genome shotgun (WGS) entry which is preliminary data.</text>
</comment>
<name>A0A412IX19_9FIRM</name>
<gene>
    <name evidence="2" type="ORF">DWX92_10345</name>
</gene>
<dbReference type="InterPro" id="IPR041420">
    <property type="entry name" value="PBECR4"/>
</dbReference>
<dbReference type="EMBL" id="QRVM01000062">
    <property type="protein sequence ID" value="RGS44624.1"/>
    <property type="molecule type" value="Genomic_DNA"/>
</dbReference>
<evidence type="ECO:0000259" key="1">
    <source>
        <dbReference type="Pfam" id="PF18813"/>
    </source>
</evidence>
<dbReference type="Pfam" id="PF18813">
    <property type="entry name" value="PBECR4"/>
    <property type="match status" value="1"/>
</dbReference>
<sequence>MYKPNERDKEIFRQRIIKGAQLFDKYLLHKEFIIITIDFEIYKVTFKKKEFLHLTGLTVNVGENLFYDLCKSSKISKNNINNFQRHNKNTLMTKTENINKLIKFIYADASTNLILKDFIMSSAPNRPFPCAIENSKENMVLAFAKTNNLGLKAKSLRKKTNNEIYTSSHLILAIFSKEENDALANSIVYIKNTRNLLECPNINEYVSIKILNKFIELK</sequence>
<proteinExistence type="predicted"/>
<protein>
    <recommendedName>
        <fullName evidence="1">Phage-Barnase-EndoU-ColicinE5/D-RelE like nuclease 4 domain-containing protein</fullName>
    </recommendedName>
</protein>
<feature type="domain" description="Phage-Barnase-EndoU-ColicinE5/D-RelE like nuclease 4" evidence="1">
    <location>
        <begin position="16"/>
        <end position="192"/>
    </location>
</feature>
<dbReference type="Proteomes" id="UP000285274">
    <property type="component" value="Unassembled WGS sequence"/>
</dbReference>
<reference evidence="2 3" key="1">
    <citation type="submission" date="2018-08" db="EMBL/GenBank/DDBJ databases">
        <title>A genome reference for cultivated species of the human gut microbiota.</title>
        <authorList>
            <person name="Zou Y."/>
            <person name="Xue W."/>
            <person name="Luo G."/>
        </authorList>
    </citation>
    <scope>NUCLEOTIDE SEQUENCE [LARGE SCALE GENOMIC DNA]</scope>
    <source>
        <strain evidence="2 3">AF22-10AC</strain>
    </source>
</reference>
<organism evidence="2 3">
    <name type="scientific">Holdemanella biformis</name>
    <dbReference type="NCBI Taxonomy" id="1735"/>
    <lineage>
        <taxon>Bacteria</taxon>
        <taxon>Bacillati</taxon>
        <taxon>Bacillota</taxon>
        <taxon>Erysipelotrichia</taxon>
        <taxon>Erysipelotrichales</taxon>
        <taxon>Erysipelotrichaceae</taxon>
        <taxon>Holdemanella</taxon>
    </lineage>
</organism>